<dbReference type="AlphaFoldDB" id="A0A154BP47"/>
<dbReference type="RefSeq" id="WP_066243523.1">
    <property type="nucleotide sequence ID" value="NZ_LSGP01000020.1"/>
</dbReference>
<feature type="transmembrane region" description="Helical" evidence="1">
    <location>
        <begin position="283"/>
        <end position="308"/>
    </location>
</feature>
<gene>
    <name evidence="2" type="ORF">AXX12_11210</name>
</gene>
<dbReference type="STRING" id="1794912.AXX12_11210"/>
<proteinExistence type="predicted"/>
<feature type="transmembrane region" description="Helical" evidence="1">
    <location>
        <begin position="251"/>
        <end position="271"/>
    </location>
</feature>
<comment type="caution">
    <text evidence="2">The sequence shown here is derived from an EMBL/GenBank/DDBJ whole genome shotgun (WGS) entry which is preliminary data.</text>
</comment>
<name>A0A154BP47_ANASB</name>
<dbReference type="PANTHER" id="PTHR41324">
    <property type="entry name" value="MEMBRANE PROTEIN-RELATED"/>
    <property type="match status" value="1"/>
</dbReference>
<keyword evidence="1" id="KW-0812">Transmembrane</keyword>
<keyword evidence="1" id="KW-0472">Membrane</keyword>
<dbReference type="PANTHER" id="PTHR41324:SF1">
    <property type="entry name" value="DUF2232 DOMAIN-CONTAINING PROTEIN"/>
    <property type="match status" value="1"/>
</dbReference>
<keyword evidence="1" id="KW-1133">Transmembrane helix</keyword>
<feature type="transmembrane region" description="Helical" evidence="1">
    <location>
        <begin position="78"/>
        <end position="98"/>
    </location>
</feature>
<dbReference type="Pfam" id="PF09991">
    <property type="entry name" value="DUF2232"/>
    <property type="match status" value="1"/>
</dbReference>
<reference evidence="2 3" key="1">
    <citation type="submission" date="2016-02" db="EMBL/GenBank/DDBJ databases">
        <title>Anaerosporomusa subterraneum gen. nov., sp. nov., a spore-forming obligate anaerobe isolated from saprolite.</title>
        <authorList>
            <person name="Choi J.K."/>
            <person name="Shah M."/>
            <person name="Yee N."/>
        </authorList>
    </citation>
    <scope>NUCLEOTIDE SEQUENCE [LARGE SCALE GENOMIC DNA]</scope>
    <source>
        <strain evidence="2 3">RU4</strain>
    </source>
</reference>
<dbReference type="InterPro" id="IPR018710">
    <property type="entry name" value="DUF2232"/>
</dbReference>
<organism evidence="2 3">
    <name type="scientific">Anaerosporomusa subterranea</name>
    <dbReference type="NCBI Taxonomy" id="1794912"/>
    <lineage>
        <taxon>Bacteria</taxon>
        <taxon>Bacillati</taxon>
        <taxon>Bacillota</taxon>
        <taxon>Negativicutes</taxon>
        <taxon>Acetonemataceae</taxon>
        <taxon>Anaerosporomusa</taxon>
    </lineage>
</organism>
<protein>
    <recommendedName>
        <fullName evidence="4">DUF2232 domain-containing protein</fullName>
    </recommendedName>
</protein>
<feature type="transmembrane region" description="Helical" evidence="1">
    <location>
        <begin position="220"/>
        <end position="239"/>
    </location>
</feature>
<dbReference type="OrthoDB" id="2987886at2"/>
<evidence type="ECO:0000313" key="2">
    <source>
        <dbReference type="EMBL" id="KYZ75767.1"/>
    </source>
</evidence>
<dbReference type="EMBL" id="LSGP01000020">
    <property type="protein sequence ID" value="KYZ75767.1"/>
    <property type="molecule type" value="Genomic_DNA"/>
</dbReference>
<feature type="transmembrane region" description="Helical" evidence="1">
    <location>
        <begin position="175"/>
        <end position="200"/>
    </location>
</feature>
<feature type="transmembrane region" description="Helical" evidence="1">
    <location>
        <begin position="52"/>
        <end position="71"/>
    </location>
</feature>
<evidence type="ECO:0000256" key="1">
    <source>
        <dbReference type="SAM" id="Phobius"/>
    </source>
</evidence>
<accession>A0A154BP47</accession>
<feature type="transmembrane region" description="Helical" evidence="1">
    <location>
        <begin position="12"/>
        <end position="40"/>
    </location>
</feature>
<keyword evidence="3" id="KW-1185">Reference proteome</keyword>
<dbReference type="Proteomes" id="UP000076268">
    <property type="component" value="Unassembled WGS sequence"/>
</dbReference>
<evidence type="ECO:0008006" key="4">
    <source>
        <dbReference type="Google" id="ProtNLM"/>
    </source>
</evidence>
<evidence type="ECO:0000313" key="3">
    <source>
        <dbReference type="Proteomes" id="UP000076268"/>
    </source>
</evidence>
<feature type="transmembrane region" description="Helical" evidence="1">
    <location>
        <begin position="104"/>
        <end position="125"/>
    </location>
</feature>
<sequence length="319" mass="34926">MSQPRVKPMVESGILSAIAILFAIISAYVPVLGAFVNIIWPVPLALLGARHGHKWSIMATVVAGLITAMLLHPLHAVSVVVGFALTGIVLGLCIRHGLGTVKTLAFGSLASLVSKIAVIGISMLVMGTNPLNLQDESMTKALEQVISIYRSFGMKEEDLGKMSEMMKTTLDIMKVILPAGFAIAAVFETWLNFIIARAVLKKLGHQFNPFLAFKYWSVPYATIYVWAISSGVALLAGMYKYELLSKISLNIQILATVVLLCQGLALFYFLAEKYNLSRLVRNVILFLVLTNGILTQALMFAGAFDLIFDYRKLKESRPT</sequence>